<organism evidence="1 2">
    <name type="scientific">Algoriphagus alkaliphilus</name>
    <dbReference type="NCBI Taxonomy" id="279824"/>
    <lineage>
        <taxon>Bacteria</taxon>
        <taxon>Pseudomonadati</taxon>
        <taxon>Bacteroidota</taxon>
        <taxon>Cytophagia</taxon>
        <taxon>Cytophagales</taxon>
        <taxon>Cyclobacteriaceae</taxon>
        <taxon>Algoriphagus</taxon>
    </lineage>
</organism>
<evidence type="ECO:0000313" key="1">
    <source>
        <dbReference type="EMBL" id="SDA75714.1"/>
    </source>
</evidence>
<sequence length="58" mass="6562">MKSSNKKLYKVIISEEAAFDIEGFAFCYENKSIGLGLRFSNELKTHLEGLKLNPFFSG</sequence>
<dbReference type="RefSeq" id="WP_175454212.1">
    <property type="nucleotide sequence ID" value="NZ_FMXE01000013.1"/>
</dbReference>
<reference evidence="2" key="1">
    <citation type="submission" date="2016-10" db="EMBL/GenBank/DDBJ databases">
        <authorList>
            <person name="Varghese N."/>
            <person name="Submissions S."/>
        </authorList>
    </citation>
    <scope>NUCLEOTIDE SEQUENCE [LARGE SCALE GENOMIC DNA]</scope>
    <source>
        <strain evidence="2">DSM 22703</strain>
    </source>
</reference>
<dbReference type="Proteomes" id="UP000198756">
    <property type="component" value="Unassembled WGS sequence"/>
</dbReference>
<keyword evidence="2" id="KW-1185">Reference proteome</keyword>
<dbReference type="EMBL" id="FMXE01000013">
    <property type="protein sequence ID" value="SDA75714.1"/>
    <property type="molecule type" value="Genomic_DNA"/>
</dbReference>
<accession>A0A1G5Y0V8</accession>
<dbReference type="AlphaFoldDB" id="A0A1G5Y0V8"/>
<gene>
    <name evidence="1" type="ORF">SAMN03080617_02102</name>
</gene>
<protein>
    <submittedName>
        <fullName evidence="1">Uncharacterized protein</fullName>
    </submittedName>
</protein>
<evidence type="ECO:0000313" key="2">
    <source>
        <dbReference type="Proteomes" id="UP000198756"/>
    </source>
</evidence>
<proteinExistence type="predicted"/>
<name>A0A1G5Y0V8_9BACT</name>